<dbReference type="AlphaFoldDB" id="A0A0A1TWC4"/>
<organism evidence="1 2">
    <name type="scientific">Entamoeba invadens IP1</name>
    <dbReference type="NCBI Taxonomy" id="370355"/>
    <lineage>
        <taxon>Eukaryota</taxon>
        <taxon>Amoebozoa</taxon>
        <taxon>Evosea</taxon>
        <taxon>Archamoebae</taxon>
        <taxon>Mastigamoebida</taxon>
        <taxon>Entamoebidae</taxon>
        <taxon>Entamoeba</taxon>
    </lineage>
</organism>
<dbReference type="PANTHER" id="PTHR20978">
    <property type="entry name" value="SPLICING FACTOR 3B SUBUNIT 5"/>
    <property type="match status" value="1"/>
</dbReference>
<dbReference type="GeneID" id="14882588"/>
<dbReference type="PANTHER" id="PTHR20978:SF0">
    <property type="entry name" value="SPLICING FACTOR 3B SUBUNIT 5"/>
    <property type="match status" value="1"/>
</dbReference>
<protein>
    <recommendedName>
        <fullName evidence="3">Splicing factor subunit</fullName>
    </recommendedName>
</protein>
<keyword evidence="2" id="KW-1185">Reference proteome</keyword>
<sequence length="100" mass="11602">MGSINKDTIQTQLEHMQLKYVGTGHPDISKYEWICNQQRDSYASYIGHHSLLSYIAVAENQSVCRTRYNFLERMCDPCGRPPPERVGMEVTLQEMNDTFK</sequence>
<evidence type="ECO:0000313" key="1">
    <source>
        <dbReference type="EMBL" id="ELP83611.1"/>
    </source>
</evidence>
<dbReference type="VEuPathDB" id="AmoebaDB:EIN_416700"/>
<proteinExistence type="predicted"/>
<evidence type="ECO:0008006" key="3">
    <source>
        <dbReference type="Google" id="ProtNLM"/>
    </source>
</evidence>
<dbReference type="Pfam" id="PF07189">
    <property type="entry name" value="SF3b10"/>
    <property type="match status" value="1"/>
</dbReference>
<name>A0A0A1TWC4_ENTIV</name>
<dbReference type="EMBL" id="KB207254">
    <property type="protein sequence ID" value="ELP83611.1"/>
    <property type="molecule type" value="Genomic_DNA"/>
</dbReference>
<evidence type="ECO:0000313" key="2">
    <source>
        <dbReference type="Proteomes" id="UP000014680"/>
    </source>
</evidence>
<dbReference type="GO" id="GO:0071011">
    <property type="term" value="C:precatalytic spliceosome"/>
    <property type="evidence" value="ECO:0007669"/>
    <property type="project" value="TreeGrafter"/>
</dbReference>
<reference evidence="1 2" key="1">
    <citation type="submission" date="2012-10" db="EMBL/GenBank/DDBJ databases">
        <authorList>
            <person name="Zafar N."/>
            <person name="Inman J."/>
            <person name="Hall N."/>
            <person name="Lorenzi H."/>
            <person name="Caler E."/>
        </authorList>
    </citation>
    <scope>NUCLEOTIDE SEQUENCE [LARGE SCALE GENOMIC DNA]</scope>
    <source>
        <strain evidence="1 2">IP1</strain>
    </source>
</reference>
<dbReference type="GO" id="GO:0005686">
    <property type="term" value="C:U2 snRNP"/>
    <property type="evidence" value="ECO:0007669"/>
    <property type="project" value="TreeGrafter"/>
</dbReference>
<dbReference type="OMA" id="YDRFNIH"/>
<gene>
    <name evidence="1" type="ORF">EIN_416700</name>
</gene>
<dbReference type="InterPro" id="IPR009846">
    <property type="entry name" value="SF3b5/RDS3-10"/>
</dbReference>
<dbReference type="OrthoDB" id="274726at2759"/>
<dbReference type="Proteomes" id="UP000014680">
    <property type="component" value="Unassembled WGS sequence"/>
</dbReference>
<dbReference type="RefSeq" id="XP_004182957.1">
    <property type="nucleotide sequence ID" value="XM_004182909.1"/>
</dbReference>
<dbReference type="KEGG" id="eiv:EIN_416700"/>
<accession>A0A0A1TWC4</accession>
<dbReference type="GO" id="GO:0000398">
    <property type="term" value="P:mRNA splicing, via spliceosome"/>
    <property type="evidence" value="ECO:0007669"/>
    <property type="project" value="TreeGrafter"/>
</dbReference>